<dbReference type="AlphaFoldDB" id="A0A061RQX3"/>
<evidence type="ECO:0000313" key="2">
    <source>
        <dbReference type="EMBL" id="JAC75287.1"/>
    </source>
</evidence>
<protein>
    <submittedName>
        <fullName evidence="2">Uncharacterized protein</fullName>
    </submittedName>
</protein>
<organism evidence="2">
    <name type="scientific">Tetraselmis sp. GSL018</name>
    <dbReference type="NCBI Taxonomy" id="582737"/>
    <lineage>
        <taxon>Eukaryota</taxon>
        <taxon>Viridiplantae</taxon>
        <taxon>Chlorophyta</taxon>
        <taxon>core chlorophytes</taxon>
        <taxon>Chlorodendrophyceae</taxon>
        <taxon>Chlorodendrales</taxon>
        <taxon>Chlorodendraceae</taxon>
        <taxon>Tetraselmis</taxon>
    </lineage>
</organism>
<dbReference type="EMBL" id="GBEZ01010383">
    <property type="protein sequence ID" value="JAC75287.1"/>
    <property type="molecule type" value="Transcribed_RNA"/>
</dbReference>
<sequence length="134" mass="14405">MLGLIGPAAPPPPGSPSGGMTQDRLHKILNAETQKLRDAGLSTKFLFINPQSQLEENLKPIRDALSAEKYSCVMIGAGVRTFAEHTLTFEEVVNLVHRLAPESKFCFNSNPGDTAAAVFRAIDGCVTERGQPNA</sequence>
<name>A0A061RQX3_9CHLO</name>
<gene>
    <name evidence="2" type="ORF">TSPGSL018_23525</name>
</gene>
<proteinExistence type="predicted"/>
<feature type="region of interest" description="Disordered" evidence="1">
    <location>
        <begin position="1"/>
        <end position="21"/>
    </location>
</feature>
<accession>A0A061RQX3</accession>
<reference evidence="2" key="1">
    <citation type="submission" date="2014-05" db="EMBL/GenBank/DDBJ databases">
        <title>The transcriptome of the halophilic microalga Tetraselmis sp. GSL018 isolated from the Great Salt Lake, Utah.</title>
        <authorList>
            <person name="Jinkerson R.E."/>
            <person name="D'Adamo S."/>
            <person name="Posewitz M.C."/>
        </authorList>
    </citation>
    <scope>NUCLEOTIDE SEQUENCE</scope>
    <source>
        <strain evidence="2">GSL018</strain>
    </source>
</reference>
<evidence type="ECO:0000256" key="1">
    <source>
        <dbReference type="SAM" id="MobiDB-lite"/>
    </source>
</evidence>